<dbReference type="Proteomes" id="UP000007015">
    <property type="component" value="Chromosome 1"/>
</dbReference>
<feature type="compositionally biased region" description="Low complexity" evidence="1">
    <location>
        <begin position="66"/>
        <end position="78"/>
    </location>
</feature>
<dbReference type="AlphaFoldDB" id="B8A7Z4"/>
<accession>B8A7Z4</accession>
<dbReference type="EMBL" id="CM000126">
    <property type="protein sequence ID" value="EEC70639.1"/>
    <property type="molecule type" value="Genomic_DNA"/>
</dbReference>
<evidence type="ECO:0000313" key="3">
    <source>
        <dbReference type="Proteomes" id="UP000007015"/>
    </source>
</evidence>
<evidence type="ECO:0000313" key="2">
    <source>
        <dbReference type="EMBL" id="EEC70639.1"/>
    </source>
</evidence>
<sequence length="120" mass="12482">MEVAPEGVARAAEDDGSYMGGGGQWERRGRRRLVGAVTMATSNPCARGDDNGDPLLASLVFLDSHPPSSLPPSLATPSPSRPPSLTVALPPPLRSLHWLAVAVDPAAVDNDEAADDRGCE</sequence>
<feature type="region of interest" description="Disordered" evidence="1">
    <location>
        <begin position="66"/>
        <end position="88"/>
    </location>
</feature>
<dbReference type="HOGENOM" id="CLU_2053532_0_0_1"/>
<organism evidence="2 3">
    <name type="scientific">Oryza sativa subsp. indica</name>
    <name type="common">Rice</name>
    <dbReference type="NCBI Taxonomy" id="39946"/>
    <lineage>
        <taxon>Eukaryota</taxon>
        <taxon>Viridiplantae</taxon>
        <taxon>Streptophyta</taxon>
        <taxon>Embryophyta</taxon>
        <taxon>Tracheophyta</taxon>
        <taxon>Spermatophyta</taxon>
        <taxon>Magnoliopsida</taxon>
        <taxon>Liliopsida</taxon>
        <taxon>Poales</taxon>
        <taxon>Poaceae</taxon>
        <taxon>BOP clade</taxon>
        <taxon>Oryzoideae</taxon>
        <taxon>Oryzeae</taxon>
        <taxon>Oryzinae</taxon>
        <taxon>Oryza</taxon>
        <taxon>Oryza sativa</taxon>
    </lineage>
</organism>
<protein>
    <submittedName>
        <fullName evidence="2">Uncharacterized protein</fullName>
    </submittedName>
</protein>
<proteinExistence type="predicted"/>
<name>B8A7Z4_ORYSI</name>
<dbReference type="Gramene" id="BGIOSGA001653-TA">
    <property type="protein sequence ID" value="BGIOSGA001653-PA"/>
    <property type="gene ID" value="BGIOSGA001653"/>
</dbReference>
<keyword evidence="3" id="KW-1185">Reference proteome</keyword>
<gene>
    <name evidence="2" type="ORF">OsI_01911</name>
</gene>
<reference evidence="2 3" key="1">
    <citation type="journal article" date="2005" name="PLoS Biol.">
        <title>The genomes of Oryza sativa: a history of duplications.</title>
        <authorList>
            <person name="Yu J."/>
            <person name="Wang J."/>
            <person name="Lin W."/>
            <person name="Li S."/>
            <person name="Li H."/>
            <person name="Zhou J."/>
            <person name="Ni P."/>
            <person name="Dong W."/>
            <person name="Hu S."/>
            <person name="Zeng C."/>
            <person name="Zhang J."/>
            <person name="Zhang Y."/>
            <person name="Li R."/>
            <person name="Xu Z."/>
            <person name="Li S."/>
            <person name="Li X."/>
            <person name="Zheng H."/>
            <person name="Cong L."/>
            <person name="Lin L."/>
            <person name="Yin J."/>
            <person name="Geng J."/>
            <person name="Li G."/>
            <person name="Shi J."/>
            <person name="Liu J."/>
            <person name="Lv H."/>
            <person name="Li J."/>
            <person name="Wang J."/>
            <person name="Deng Y."/>
            <person name="Ran L."/>
            <person name="Shi X."/>
            <person name="Wang X."/>
            <person name="Wu Q."/>
            <person name="Li C."/>
            <person name="Ren X."/>
            <person name="Wang J."/>
            <person name="Wang X."/>
            <person name="Li D."/>
            <person name="Liu D."/>
            <person name="Zhang X."/>
            <person name="Ji Z."/>
            <person name="Zhao W."/>
            <person name="Sun Y."/>
            <person name="Zhang Z."/>
            <person name="Bao J."/>
            <person name="Han Y."/>
            <person name="Dong L."/>
            <person name="Ji J."/>
            <person name="Chen P."/>
            <person name="Wu S."/>
            <person name="Liu J."/>
            <person name="Xiao Y."/>
            <person name="Bu D."/>
            <person name="Tan J."/>
            <person name="Yang L."/>
            <person name="Ye C."/>
            <person name="Zhang J."/>
            <person name="Xu J."/>
            <person name="Zhou Y."/>
            <person name="Yu Y."/>
            <person name="Zhang B."/>
            <person name="Zhuang S."/>
            <person name="Wei H."/>
            <person name="Liu B."/>
            <person name="Lei M."/>
            <person name="Yu H."/>
            <person name="Li Y."/>
            <person name="Xu H."/>
            <person name="Wei S."/>
            <person name="He X."/>
            <person name="Fang L."/>
            <person name="Zhang Z."/>
            <person name="Zhang Y."/>
            <person name="Huang X."/>
            <person name="Su Z."/>
            <person name="Tong W."/>
            <person name="Li J."/>
            <person name="Tong Z."/>
            <person name="Li S."/>
            <person name="Ye J."/>
            <person name="Wang L."/>
            <person name="Fang L."/>
            <person name="Lei T."/>
            <person name="Chen C."/>
            <person name="Chen H."/>
            <person name="Xu Z."/>
            <person name="Li H."/>
            <person name="Huang H."/>
            <person name="Zhang F."/>
            <person name="Xu H."/>
            <person name="Li N."/>
            <person name="Zhao C."/>
            <person name="Li S."/>
            <person name="Dong L."/>
            <person name="Huang Y."/>
            <person name="Li L."/>
            <person name="Xi Y."/>
            <person name="Qi Q."/>
            <person name="Li W."/>
            <person name="Zhang B."/>
            <person name="Hu W."/>
            <person name="Zhang Y."/>
            <person name="Tian X."/>
            <person name="Jiao Y."/>
            <person name="Liang X."/>
            <person name="Jin J."/>
            <person name="Gao L."/>
            <person name="Zheng W."/>
            <person name="Hao B."/>
            <person name="Liu S."/>
            <person name="Wang W."/>
            <person name="Yuan L."/>
            <person name="Cao M."/>
            <person name="McDermott J."/>
            <person name="Samudrala R."/>
            <person name="Wang J."/>
            <person name="Wong G.K."/>
            <person name="Yang H."/>
        </authorList>
    </citation>
    <scope>NUCLEOTIDE SEQUENCE [LARGE SCALE GENOMIC DNA]</scope>
    <source>
        <strain evidence="3">cv. 93-11</strain>
    </source>
</reference>
<feature type="region of interest" description="Disordered" evidence="1">
    <location>
        <begin position="1"/>
        <end position="25"/>
    </location>
</feature>
<evidence type="ECO:0000256" key="1">
    <source>
        <dbReference type="SAM" id="MobiDB-lite"/>
    </source>
</evidence>